<evidence type="ECO:0000313" key="1">
    <source>
        <dbReference type="EMBL" id="CEG36620.1"/>
    </source>
</evidence>
<dbReference type="InterPro" id="IPR045298">
    <property type="entry name" value="Complex1_LYR_LYRM7"/>
</dbReference>
<dbReference type="STRING" id="4781.A0A0P1A7Z6"/>
<dbReference type="OMA" id="LHHIVQG"/>
<dbReference type="GeneID" id="36398219"/>
<dbReference type="CDD" id="cd20267">
    <property type="entry name" value="Complex1_LYR_LYRM7"/>
    <property type="match status" value="1"/>
</dbReference>
<dbReference type="RefSeq" id="XP_024572989.1">
    <property type="nucleotide sequence ID" value="XM_024721854.1"/>
</dbReference>
<dbReference type="EMBL" id="CCYD01000207">
    <property type="protein sequence ID" value="CEG36620.1"/>
    <property type="molecule type" value="Genomic_DNA"/>
</dbReference>
<dbReference type="GO" id="GO:0005739">
    <property type="term" value="C:mitochondrion"/>
    <property type="evidence" value="ECO:0007669"/>
    <property type="project" value="GOC"/>
</dbReference>
<dbReference type="AlphaFoldDB" id="A0A0P1A7Z6"/>
<keyword evidence="2" id="KW-1185">Reference proteome</keyword>
<sequence>MQVIRGYRRLLRASRQAFRGDVYALKQARMTLREHFIANRQGRAKQGTGENGTRFEVQLTDPQRHVMRKDEELVPLTENSATQPLVMNSGNICQRPA</sequence>
<proteinExistence type="predicted"/>
<reference evidence="2" key="1">
    <citation type="submission" date="2014-09" db="EMBL/GenBank/DDBJ databases">
        <authorList>
            <person name="Sharma Rahul"/>
            <person name="Thines Marco"/>
        </authorList>
    </citation>
    <scope>NUCLEOTIDE SEQUENCE [LARGE SCALE GENOMIC DNA]</scope>
</reference>
<organism evidence="1 2">
    <name type="scientific">Plasmopara halstedii</name>
    <name type="common">Downy mildew of sunflower</name>
    <dbReference type="NCBI Taxonomy" id="4781"/>
    <lineage>
        <taxon>Eukaryota</taxon>
        <taxon>Sar</taxon>
        <taxon>Stramenopiles</taxon>
        <taxon>Oomycota</taxon>
        <taxon>Peronosporomycetes</taxon>
        <taxon>Peronosporales</taxon>
        <taxon>Peronosporaceae</taxon>
        <taxon>Plasmopara</taxon>
    </lineage>
</organism>
<protein>
    <submittedName>
        <fullName evidence="1">LYR MOTIF-CONTAINING PROTEIN 7</fullName>
    </submittedName>
</protein>
<name>A0A0P1A7Z6_PLAHL</name>
<accession>A0A0P1A7Z6</accession>
<dbReference type="OrthoDB" id="529194at2759"/>
<dbReference type="Proteomes" id="UP000054928">
    <property type="component" value="Unassembled WGS sequence"/>
</dbReference>
<evidence type="ECO:0000313" key="2">
    <source>
        <dbReference type="Proteomes" id="UP000054928"/>
    </source>
</evidence>
<dbReference type="GO" id="GO:0034551">
    <property type="term" value="P:mitochondrial respiratory chain complex III assembly"/>
    <property type="evidence" value="ECO:0007669"/>
    <property type="project" value="InterPro"/>
</dbReference>